<accession>A0A072V3T3</accession>
<evidence type="ECO:0000313" key="3">
    <source>
        <dbReference type="Proteomes" id="UP000002051"/>
    </source>
</evidence>
<dbReference type="Proteomes" id="UP000002051">
    <property type="component" value="Chromosome 3"/>
</dbReference>
<dbReference type="AlphaFoldDB" id="A0A072V3T3"/>
<protein>
    <submittedName>
        <fullName evidence="1 2">Uncharacterized protein</fullName>
    </submittedName>
</protein>
<sequence length="134" mass="16018">MNLKFHGPKTIILFNSHLQQRSRPENEPKQLSQLVNYPSIEMNKHDQPEKETFQLRSYKSILKLELCRRVKCPCRVRCPCPYPCFIGQNRNQNVSNNNYHQNQLSGNEDKRDTLQQELQKRELYIREHKSEPIP</sequence>
<dbReference type="EMBL" id="CM001219">
    <property type="protein sequence ID" value="KEH32805.1"/>
    <property type="molecule type" value="Genomic_DNA"/>
</dbReference>
<reference evidence="2" key="3">
    <citation type="submission" date="2015-04" db="UniProtKB">
        <authorList>
            <consortium name="EnsemblPlants"/>
        </authorList>
    </citation>
    <scope>IDENTIFICATION</scope>
    <source>
        <strain evidence="2">cv. Jemalong A17</strain>
    </source>
</reference>
<name>A0A072V3T3_MEDTR</name>
<proteinExistence type="predicted"/>
<evidence type="ECO:0000313" key="1">
    <source>
        <dbReference type="EMBL" id="KEH32805.1"/>
    </source>
</evidence>
<evidence type="ECO:0000313" key="2">
    <source>
        <dbReference type="EnsemblPlants" id="KEH32805"/>
    </source>
</evidence>
<dbReference type="HOGENOM" id="CLU_1899287_0_0_1"/>
<reference evidence="1 3" key="1">
    <citation type="journal article" date="2011" name="Nature">
        <title>The Medicago genome provides insight into the evolution of rhizobial symbioses.</title>
        <authorList>
            <person name="Young N.D."/>
            <person name="Debelle F."/>
            <person name="Oldroyd G.E."/>
            <person name="Geurts R."/>
            <person name="Cannon S.B."/>
            <person name="Udvardi M.K."/>
            <person name="Benedito V.A."/>
            <person name="Mayer K.F."/>
            <person name="Gouzy J."/>
            <person name="Schoof H."/>
            <person name="Van de Peer Y."/>
            <person name="Proost S."/>
            <person name="Cook D.R."/>
            <person name="Meyers B.C."/>
            <person name="Spannagl M."/>
            <person name="Cheung F."/>
            <person name="De Mita S."/>
            <person name="Krishnakumar V."/>
            <person name="Gundlach H."/>
            <person name="Zhou S."/>
            <person name="Mudge J."/>
            <person name="Bharti A.K."/>
            <person name="Murray J.D."/>
            <person name="Naoumkina M.A."/>
            <person name="Rosen B."/>
            <person name="Silverstein K.A."/>
            <person name="Tang H."/>
            <person name="Rombauts S."/>
            <person name="Zhao P.X."/>
            <person name="Zhou P."/>
            <person name="Barbe V."/>
            <person name="Bardou P."/>
            <person name="Bechner M."/>
            <person name="Bellec A."/>
            <person name="Berger A."/>
            <person name="Berges H."/>
            <person name="Bidwell S."/>
            <person name="Bisseling T."/>
            <person name="Choisne N."/>
            <person name="Couloux A."/>
            <person name="Denny R."/>
            <person name="Deshpande S."/>
            <person name="Dai X."/>
            <person name="Doyle J.J."/>
            <person name="Dudez A.M."/>
            <person name="Farmer A.D."/>
            <person name="Fouteau S."/>
            <person name="Franken C."/>
            <person name="Gibelin C."/>
            <person name="Gish J."/>
            <person name="Goldstein S."/>
            <person name="Gonzalez A.J."/>
            <person name="Green P.J."/>
            <person name="Hallab A."/>
            <person name="Hartog M."/>
            <person name="Hua A."/>
            <person name="Humphray S.J."/>
            <person name="Jeong D.H."/>
            <person name="Jing Y."/>
            <person name="Jocker A."/>
            <person name="Kenton S.M."/>
            <person name="Kim D.J."/>
            <person name="Klee K."/>
            <person name="Lai H."/>
            <person name="Lang C."/>
            <person name="Lin S."/>
            <person name="Macmil S.L."/>
            <person name="Magdelenat G."/>
            <person name="Matthews L."/>
            <person name="McCorrison J."/>
            <person name="Monaghan E.L."/>
            <person name="Mun J.H."/>
            <person name="Najar F.Z."/>
            <person name="Nicholson C."/>
            <person name="Noirot C."/>
            <person name="O'Bleness M."/>
            <person name="Paule C.R."/>
            <person name="Poulain J."/>
            <person name="Prion F."/>
            <person name="Qin B."/>
            <person name="Qu C."/>
            <person name="Retzel E.F."/>
            <person name="Riddle C."/>
            <person name="Sallet E."/>
            <person name="Samain S."/>
            <person name="Samson N."/>
            <person name="Sanders I."/>
            <person name="Saurat O."/>
            <person name="Scarpelli C."/>
            <person name="Schiex T."/>
            <person name="Segurens B."/>
            <person name="Severin A.J."/>
            <person name="Sherrier D.J."/>
            <person name="Shi R."/>
            <person name="Sims S."/>
            <person name="Singer S.R."/>
            <person name="Sinharoy S."/>
            <person name="Sterck L."/>
            <person name="Viollet A."/>
            <person name="Wang B.B."/>
            <person name="Wang K."/>
            <person name="Wang M."/>
            <person name="Wang X."/>
            <person name="Warfsmann J."/>
            <person name="Weissenbach J."/>
            <person name="White D.D."/>
            <person name="White J.D."/>
            <person name="Wiley G.B."/>
            <person name="Wincker P."/>
            <person name="Xing Y."/>
            <person name="Yang L."/>
            <person name="Yao Z."/>
            <person name="Ying F."/>
            <person name="Zhai J."/>
            <person name="Zhou L."/>
            <person name="Zuber A."/>
            <person name="Denarie J."/>
            <person name="Dixon R.A."/>
            <person name="May G.D."/>
            <person name="Schwartz D.C."/>
            <person name="Rogers J."/>
            <person name="Quetier F."/>
            <person name="Town C.D."/>
            <person name="Roe B.A."/>
        </authorList>
    </citation>
    <scope>NUCLEOTIDE SEQUENCE [LARGE SCALE GENOMIC DNA]</scope>
    <source>
        <strain evidence="1">A17</strain>
        <strain evidence="2 3">cv. Jemalong A17</strain>
    </source>
</reference>
<organism evidence="1 3">
    <name type="scientific">Medicago truncatula</name>
    <name type="common">Barrel medic</name>
    <name type="synonym">Medicago tribuloides</name>
    <dbReference type="NCBI Taxonomy" id="3880"/>
    <lineage>
        <taxon>Eukaryota</taxon>
        <taxon>Viridiplantae</taxon>
        <taxon>Streptophyta</taxon>
        <taxon>Embryophyta</taxon>
        <taxon>Tracheophyta</taxon>
        <taxon>Spermatophyta</taxon>
        <taxon>Magnoliopsida</taxon>
        <taxon>eudicotyledons</taxon>
        <taxon>Gunneridae</taxon>
        <taxon>Pentapetalae</taxon>
        <taxon>rosids</taxon>
        <taxon>fabids</taxon>
        <taxon>Fabales</taxon>
        <taxon>Fabaceae</taxon>
        <taxon>Papilionoideae</taxon>
        <taxon>50 kb inversion clade</taxon>
        <taxon>NPAAA clade</taxon>
        <taxon>Hologalegina</taxon>
        <taxon>IRL clade</taxon>
        <taxon>Trifolieae</taxon>
        <taxon>Medicago</taxon>
    </lineage>
</organism>
<keyword evidence="3" id="KW-1185">Reference proteome</keyword>
<reference evidence="1 3" key="2">
    <citation type="journal article" date="2014" name="BMC Genomics">
        <title>An improved genome release (version Mt4.0) for the model legume Medicago truncatula.</title>
        <authorList>
            <person name="Tang H."/>
            <person name="Krishnakumar V."/>
            <person name="Bidwell S."/>
            <person name="Rosen B."/>
            <person name="Chan A."/>
            <person name="Zhou S."/>
            <person name="Gentzbittel L."/>
            <person name="Childs K.L."/>
            <person name="Yandell M."/>
            <person name="Gundlach H."/>
            <person name="Mayer K.F."/>
            <person name="Schwartz D.C."/>
            <person name="Town C.D."/>
        </authorList>
    </citation>
    <scope>GENOME REANNOTATION</scope>
    <source>
        <strain evidence="1">A17</strain>
        <strain evidence="2 3">cv. Jemalong A17</strain>
    </source>
</reference>
<gene>
    <name evidence="1" type="ordered locus">MTR_3g006490</name>
</gene>
<dbReference type="EnsemblPlants" id="KEH32805">
    <property type="protein sequence ID" value="KEH32805"/>
    <property type="gene ID" value="MTR_3g006490"/>
</dbReference>